<feature type="coiled-coil region" evidence="1">
    <location>
        <begin position="247"/>
        <end position="275"/>
    </location>
</feature>
<feature type="region of interest" description="Disordered" evidence="2">
    <location>
        <begin position="33"/>
        <end position="78"/>
    </location>
</feature>
<dbReference type="Pfam" id="PF24625">
    <property type="entry name" value="DUF7626"/>
    <property type="match status" value="1"/>
</dbReference>
<dbReference type="STRING" id="329884.A0A4U0X5W5"/>
<proteinExistence type="predicted"/>
<evidence type="ECO:0000256" key="2">
    <source>
        <dbReference type="SAM" id="MobiDB-lite"/>
    </source>
</evidence>
<dbReference type="Proteomes" id="UP000309340">
    <property type="component" value="Unassembled WGS sequence"/>
</dbReference>
<comment type="caution">
    <text evidence="4">The sequence shown here is derived from an EMBL/GenBank/DDBJ whole genome shotgun (WGS) entry which is preliminary data.</text>
</comment>
<evidence type="ECO:0000256" key="1">
    <source>
        <dbReference type="SAM" id="Coils"/>
    </source>
</evidence>
<reference evidence="4 5" key="1">
    <citation type="submission" date="2017-03" db="EMBL/GenBank/DDBJ databases">
        <title>Genomes of endolithic fungi from Antarctica.</title>
        <authorList>
            <person name="Coleine C."/>
            <person name="Masonjones S."/>
            <person name="Stajich J.E."/>
        </authorList>
    </citation>
    <scope>NUCLEOTIDE SEQUENCE [LARGE SCALE GENOMIC DNA]</scope>
    <source>
        <strain evidence="4 5">CCFEE 5184</strain>
    </source>
</reference>
<sequence length="505" mass="56246">MANFTKALFFGGTTAIEPTGHDDRILAMGGADDSDFYDSDADEDIPYENPQTGESYSLKRAGSPKESDRATKSSRVAGGKAAVPKRVVVDYDSDDGRIIALKQQGYADEYVANKLIQEGRIRYQAKTVGSRWLRLRKALEEAENERMDDELSDWHIEEDADLHESVKLVDEKFEADLKKLTEKKWVDVAAVLASRIHKKKYSGRACQARFAGLQDGTALLPIELDADQEGRKRLRDERTVAAKRRRADAAAKARREEERRLARLEAKKLEALEKNQAAILLSRMRAAEKVEQDRMRKERAQDRERMRLAKRAAEAQASAQLKWKTTQRVGEKTLWEGIVGRTWRNSRTLDLGGSVAGDAEADADSDASADSNGEISERAHRHHCGLLGGFSLMQGYVCTYGSTASASAKKGKARMTPVVSAATLADPRSELAEDEVNAILRERGLPAKKAEETHPQAIARLWAADQDLSTTELHDRLRRYFVKIKGTRQEKLQAMAEYEAGEAGA</sequence>
<dbReference type="EMBL" id="NAJQ01000334">
    <property type="protein sequence ID" value="TKA71830.1"/>
    <property type="molecule type" value="Genomic_DNA"/>
</dbReference>
<name>A0A4U0X5W5_9PEZI</name>
<gene>
    <name evidence="4" type="ORF">B0A55_06805</name>
</gene>
<keyword evidence="5" id="KW-1185">Reference proteome</keyword>
<dbReference type="InterPro" id="IPR056043">
    <property type="entry name" value="DUF7626"/>
</dbReference>
<dbReference type="AlphaFoldDB" id="A0A4U0X5W5"/>
<keyword evidence="1" id="KW-0175">Coiled coil</keyword>
<accession>A0A4U0X5W5</accession>
<organism evidence="4 5">
    <name type="scientific">Friedmanniomyces simplex</name>
    <dbReference type="NCBI Taxonomy" id="329884"/>
    <lineage>
        <taxon>Eukaryota</taxon>
        <taxon>Fungi</taxon>
        <taxon>Dikarya</taxon>
        <taxon>Ascomycota</taxon>
        <taxon>Pezizomycotina</taxon>
        <taxon>Dothideomycetes</taxon>
        <taxon>Dothideomycetidae</taxon>
        <taxon>Mycosphaerellales</taxon>
        <taxon>Teratosphaeriaceae</taxon>
        <taxon>Friedmanniomyces</taxon>
    </lineage>
</organism>
<evidence type="ECO:0000313" key="5">
    <source>
        <dbReference type="Proteomes" id="UP000309340"/>
    </source>
</evidence>
<dbReference type="OrthoDB" id="5321209at2759"/>
<feature type="domain" description="DUF7626" evidence="3">
    <location>
        <begin position="90"/>
        <end position="143"/>
    </location>
</feature>
<protein>
    <recommendedName>
        <fullName evidence="3">DUF7626 domain-containing protein</fullName>
    </recommendedName>
</protein>
<feature type="compositionally biased region" description="Acidic residues" evidence="2">
    <location>
        <begin position="33"/>
        <end position="46"/>
    </location>
</feature>
<evidence type="ECO:0000313" key="4">
    <source>
        <dbReference type="EMBL" id="TKA71830.1"/>
    </source>
</evidence>
<evidence type="ECO:0000259" key="3">
    <source>
        <dbReference type="Pfam" id="PF24625"/>
    </source>
</evidence>